<evidence type="ECO:0000313" key="3">
    <source>
        <dbReference type="Proteomes" id="UP000027222"/>
    </source>
</evidence>
<gene>
    <name evidence="2" type="ORF">GALMADRAFT_250588</name>
</gene>
<accession>A0A067SSL9</accession>
<reference evidence="3" key="1">
    <citation type="journal article" date="2014" name="Proc. Natl. Acad. Sci. U.S.A.">
        <title>Extensive sampling of basidiomycete genomes demonstrates inadequacy of the white-rot/brown-rot paradigm for wood decay fungi.</title>
        <authorList>
            <person name="Riley R."/>
            <person name="Salamov A.A."/>
            <person name="Brown D.W."/>
            <person name="Nagy L.G."/>
            <person name="Floudas D."/>
            <person name="Held B.W."/>
            <person name="Levasseur A."/>
            <person name="Lombard V."/>
            <person name="Morin E."/>
            <person name="Otillar R."/>
            <person name="Lindquist E.A."/>
            <person name="Sun H."/>
            <person name="LaButti K.M."/>
            <person name="Schmutz J."/>
            <person name="Jabbour D."/>
            <person name="Luo H."/>
            <person name="Baker S.E."/>
            <person name="Pisabarro A.G."/>
            <person name="Walton J.D."/>
            <person name="Blanchette R.A."/>
            <person name="Henrissat B."/>
            <person name="Martin F."/>
            <person name="Cullen D."/>
            <person name="Hibbett D.S."/>
            <person name="Grigoriev I.V."/>
        </authorList>
    </citation>
    <scope>NUCLEOTIDE SEQUENCE [LARGE SCALE GENOMIC DNA]</scope>
    <source>
        <strain evidence="3">CBS 339.88</strain>
    </source>
</reference>
<evidence type="ECO:0000313" key="2">
    <source>
        <dbReference type="EMBL" id="KDR73886.1"/>
    </source>
</evidence>
<name>A0A067SSL9_GALM3</name>
<dbReference type="EMBL" id="KL142384">
    <property type="protein sequence ID" value="KDR73886.1"/>
    <property type="molecule type" value="Genomic_DNA"/>
</dbReference>
<proteinExistence type="predicted"/>
<dbReference type="Proteomes" id="UP000027222">
    <property type="component" value="Unassembled WGS sequence"/>
</dbReference>
<dbReference type="AlphaFoldDB" id="A0A067SSL9"/>
<evidence type="ECO:0000256" key="1">
    <source>
        <dbReference type="SAM" id="MobiDB-lite"/>
    </source>
</evidence>
<dbReference type="HOGENOM" id="CLU_1434532_0_0_1"/>
<protein>
    <submittedName>
        <fullName evidence="2">Uncharacterized protein</fullName>
    </submittedName>
</protein>
<keyword evidence="3" id="KW-1185">Reference proteome</keyword>
<feature type="region of interest" description="Disordered" evidence="1">
    <location>
        <begin position="1"/>
        <end position="37"/>
    </location>
</feature>
<sequence>MAMLKSCSSLERKHVRAMRRNERRVTASKTELASLGGPHSEDEAVLEVVLAATPDHPHAFSVDDLAEHRYEPRTVAFAMSPHPQPFLHFRLTLPLPPEETVRNIARRSQDAHLFLWHSVSIPKNRDVDRFLFWPTCLPNEAEKGSDRFAETRTSLTPQSDRIHIINSCAVRTSSSTRGNLTTNTQIKRH</sequence>
<organism evidence="2 3">
    <name type="scientific">Galerina marginata (strain CBS 339.88)</name>
    <dbReference type="NCBI Taxonomy" id="685588"/>
    <lineage>
        <taxon>Eukaryota</taxon>
        <taxon>Fungi</taxon>
        <taxon>Dikarya</taxon>
        <taxon>Basidiomycota</taxon>
        <taxon>Agaricomycotina</taxon>
        <taxon>Agaricomycetes</taxon>
        <taxon>Agaricomycetidae</taxon>
        <taxon>Agaricales</taxon>
        <taxon>Agaricineae</taxon>
        <taxon>Strophariaceae</taxon>
        <taxon>Galerina</taxon>
    </lineage>
</organism>